<dbReference type="Pfam" id="PF07883">
    <property type="entry name" value="Cupin_2"/>
    <property type="match status" value="1"/>
</dbReference>
<evidence type="ECO:0000259" key="1">
    <source>
        <dbReference type="Pfam" id="PF07883"/>
    </source>
</evidence>
<dbReference type="AlphaFoldDB" id="A0A5C4MNQ4"/>
<organism evidence="2 3">
    <name type="scientific">Rubellimicrobium rubrum</name>
    <dbReference type="NCBI Taxonomy" id="2585369"/>
    <lineage>
        <taxon>Bacteria</taxon>
        <taxon>Pseudomonadati</taxon>
        <taxon>Pseudomonadota</taxon>
        <taxon>Alphaproteobacteria</taxon>
        <taxon>Rhodobacterales</taxon>
        <taxon>Roseobacteraceae</taxon>
        <taxon>Rubellimicrobium</taxon>
    </lineage>
</organism>
<gene>
    <name evidence="2" type="ORF">FHG66_17310</name>
</gene>
<reference evidence="2 3" key="1">
    <citation type="submission" date="2019-06" db="EMBL/GenBank/DDBJ databases">
        <title>YIM 131921 draft genome.</title>
        <authorList>
            <person name="Jiang L."/>
        </authorList>
    </citation>
    <scope>NUCLEOTIDE SEQUENCE [LARGE SCALE GENOMIC DNA]</scope>
    <source>
        <strain evidence="2 3">YIM 131921</strain>
    </source>
</reference>
<protein>
    <submittedName>
        <fullName evidence="2">Cupin domain-containing protein</fullName>
    </submittedName>
</protein>
<dbReference type="Proteomes" id="UP000305887">
    <property type="component" value="Unassembled WGS sequence"/>
</dbReference>
<dbReference type="OrthoDB" id="9798709at2"/>
<dbReference type="EMBL" id="VDFU01000028">
    <property type="protein sequence ID" value="TNC47223.1"/>
    <property type="molecule type" value="Genomic_DNA"/>
</dbReference>
<evidence type="ECO:0000313" key="3">
    <source>
        <dbReference type="Proteomes" id="UP000305887"/>
    </source>
</evidence>
<accession>A0A5C4MNQ4</accession>
<keyword evidence="3" id="KW-1185">Reference proteome</keyword>
<evidence type="ECO:0000313" key="2">
    <source>
        <dbReference type="EMBL" id="TNC47223.1"/>
    </source>
</evidence>
<dbReference type="RefSeq" id="WP_139078299.1">
    <property type="nucleotide sequence ID" value="NZ_VDFU01000028.1"/>
</dbReference>
<name>A0A5C4MNQ4_9RHOB</name>
<dbReference type="SUPFAM" id="SSF51182">
    <property type="entry name" value="RmlC-like cupins"/>
    <property type="match status" value="1"/>
</dbReference>
<dbReference type="InterPro" id="IPR014710">
    <property type="entry name" value="RmlC-like_jellyroll"/>
</dbReference>
<dbReference type="InterPro" id="IPR011051">
    <property type="entry name" value="RmlC_Cupin_sf"/>
</dbReference>
<proteinExistence type="predicted"/>
<sequence length="128" mass="13513">MNAFARGLSVVSDHSAAMARDLLGAAGLQPGPITFHTTLSSQDTGALSAVHATIRAGTCIAPHCHAHEDEVCLVVSGIAEFRMPDRILRRRAGESLLIPCGTTHEVRAVTELRLIAALTRHDLGLAAE</sequence>
<feature type="domain" description="Cupin type-2" evidence="1">
    <location>
        <begin position="52"/>
        <end position="114"/>
    </location>
</feature>
<comment type="caution">
    <text evidence="2">The sequence shown here is derived from an EMBL/GenBank/DDBJ whole genome shotgun (WGS) entry which is preliminary data.</text>
</comment>
<dbReference type="Gene3D" id="2.60.120.10">
    <property type="entry name" value="Jelly Rolls"/>
    <property type="match status" value="1"/>
</dbReference>
<dbReference type="InterPro" id="IPR013096">
    <property type="entry name" value="Cupin_2"/>
</dbReference>